<evidence type="ECO:0000313" key="3">
    <source>
        <dbReference type="Proteomes" id="UP000218968"/>
    </source>
</evidence>
<gene>
    <name evidence="2" type="ORF">CNR27_02380</name>
</gene>
<evidence type="ECO:0000256" key="1">
    <source>
        <dbReference type="SAM" id="MobiDB-lite"/>
    </source>
</evidence>
<reference evidence="3" key="1">
    <citation type="submission" date="2017-09" db="EMBL/GenBank/DDBJ databases">
        <title>Luteimonas liuhanmingii sp.nov., isolated from the intestinal contents of Tibetan Plateau Pika in Yushu, Qinghai Province, China.</title>
        <authorList>
            <person name="Gui Z."/>
        </authorList>
    </citation>
    <scope>NUCLEOTIDE SEQUENCE [LARGE SCALE GENOMIC DNA]</scope>
    <source>
        <strain evidence="3">100111</strain>
    </source>
</reference>
<feature type="compositionally biased region" description="Basic and acidic residues" evidence="1">
    <location>
        <begin position="63"/>
        <end position="74"/>
    </location>
</feature>
<dbReference type="AlphaFoldDB" id="A0A290XBG3"/>
<sequence>MHPRGRPLAGPVAFQRPTAAPPSPTVGGTADRRHASGFNRWMGQRPHRRHRAPVAVTTARGRAGAERSACEKTNNRRRRNDRGGLFHSFEEPVMSPRNHARAALLCAGLLSAGAAQAELSGSITLTSDYLFRGITQTDGEPALQGGVEWAHESGFYVGTWGSSISWLSDSDPAISSQLELDGYAGFRGDFGDSGVGWDVGAVHYWYPGSYPAGFNKADTTELYAGVSWNILGAKYSYAVTDLFGIPDSDGSSHLEVDIGWEFAPGWTLGGVVGKQWVAGSAGTATYAYWSVGVGRAFDNGFDIALDFNDNDLIGPDDTITLAVTKSF</sequence>
<accession>A0A290XBG3</accession>
<organism evidence="2 3">
    <name type="scientific">Luteimonas chenhongjianii</name>
    <dbReference type="NCBI Taxonomy" id="2006110"/>
    <lineage>
        <taxon>Bacteria</taxon>
        <taxon>Pseudomonadati</taxon>
        <taxon>Pseudomonadota</taxon>
        <taxon>Gammaproteobacteria</taxon>
        <taxon>Lysobacterales</taxon>
        <taxon>Lysobacteraceae</taxon>
        <taxon>Luteimonas</taxon>
    </lineage>
</organism>
<name>A0A290XBG3_9GAMM</name>
<dbReference type="KEGG" id="lum:CNR27_02380"/>
<dbReference type="Pfam" id="PF09694">
    <property type="entry name" value="Gcw_chp"/>
    <property type="match status" value="1"/>
</dbReference>
<feature type="region of interest" description="Disordered" evidence="1">
    <location>
        <begin position="1"/>
        <end position="89"/>
    </location>
</feature>
<keyword evidence="3" id="KW-1185">Reference proteome</keyword>
<dbReference type="InterPro" id="IPR010239">
    <property type="entry name" value="CHP02001"/>
</dbReference>
<dbReference type="NCBIfam" id="TIGR02001">
    <property type="entry name" value="gcw_chp"/>
    <property type="match status" value="1"/>
</dbReference>
<evidence type="ECO:0000313" key="2">
    <source>
        <dbReference type="EMBL" id="ATD66439.1"/>
    </source>
</evidence>
<proteinExistence type="predicted"/>
<dbReference type="EMBL" id="CP023406">
    <property type="protein sequence ID" value="ATD66439.1"/>
    <property type="molecule type" value="Genomic_DNA"/>
</dbReference>
<dbReference type="Proteomes" id="UP000218968">
    <property type="component" value="Chromosome"/>
</dbReference>
<protein>
    <submittedName>
        <fullName evidence="2">Uncharacterized protein</fullName>
    </submittedName>
</protein>